<feature type="region of interest" description="Disordered" evidence="9">
    <location>
        <begin position="1876"/>
        <end position="1897"/>
    </location>
</feature>
<feature type="compositionally biased region" description="Low complexity" evidence="9">
    <location>
        <begin position="315"/>
        <end position="330"/>
    </location>
</feature>
<feature type="compositionally biased region" description="Polar residues" evidence="9">
    <location>
        <begin position="289"/>
        <end position="314"/>
    </location>
</feature>
<keyword evidence="13" id="KW-1185">Reference proteome</keyword>
<keyword evidence="7" id="KW-0067">ATP-binding</keyword>
<dbReference type="InterPro" id="IPR029016">
    <property type="entry name" value="GAF-like_dom_sf"/>
</dbReference>
<organism evidence="12 13">
    <name type="scientific">Circinella minor</name>
    <dbReference type="NCBI Taxonomy" id="1195481"/>
    <lineage>
        <taxon>Eukaryota</taxon>
        <taxon>Fungi</taxon>
        <taxon>Fungi incertae sedis</taxon>
        <taxon>Mucoromycota</taxon>
        <taxon>Mucoromycotina</taxon>
        <taxon>Mucoromycetes</taxon>
        <taxon>Mucorales</taxon>
        <taxon>Lichtheimiaceae</taxon>
        <taxon>Circinella</taxon>
    </lineage>
</organism>
<dbReference type="SUPFAM" id="SSF55781">
    <property type="entry name" value="GAF domain-like"/>
    <property type="match status" value="1"/>
</dbReference>
<dbReference type="CDD" id="cd00082">
    <property type="entry name" value="HisKA"/>
    <property type="match status" value="1"/>
</dbReference>
<dbReference type="InterPro" id="IPR036097">
    <property type="entry name" value="HisK_dim/P_sf"/>
</dbReference>
<evidence type="ECO:0000256" key="9">
    <source>
        <dbReference type="SAM" id="MobiDB-lite"/>
    </source>
</evidence>
<dbReference type="InterPro" id="IPR000719">
    <property type="entry name" value="Prot_kinase_dom"/>
</dbReference>
<dbReference type="CDD" id="cd16922">
    <property type="entry name" value="HATPase_EvgS-ArcB-TorS-like"/>
    <property type="match status" value="1"/>
</dbReference>
<gene>
    <name evidence="12" type="ORF">INT45_013411</name>
</gene>
<keyword evidence="5" id="KW-0547">Nucleotide-binding</keyword>
<keyword evidence="6" id="KW-0418">Kinase</keyword>
<dbReference type="PRINTS" id="PR00344">
    <property type="entry name" value="BCTRLSENSOR"/>
</dbReference>
<dbReference type="InterPro" id="IPR003661">
    <property type="entry name" value="HisK_dim/P_dom"/>
</dbReference>
<dbReference type="Pfam" id="PF13185">
    <property type="entry name" value="GAF_2"/>
    <property type="match status" value="1"/>
</dbReference>
<evidence type="ECO:0000259" key="10">
    <source>
        <dbReference type="PROSITE" id="PS50011"/>
    </source>
</evidence>
<dbReference type="Pfam" id="PF02518">
    <property type="entry name" value="HATPase_c"/>
    <property type="match status" value="1"/>
</dbReference>
<feature type="region of interest" description="Disordered" evidence="9">
    <location>
        <begin position="726"/>
        <end position="810"/>
    </location>
</feature>
<feature type="compositionally biased region" description="Low complexity" evidence="9">
    <location>
        <begin position="468"/>
        <end position="477"/>
    </location>
</feature>
<dbReference type="Gene3D" id="3.30.450.40">
    <property type="match status" value="1"/>
</dbReference>
<feature type="compositionally biased region" description="Polar residues" evidence="9">
    <location>
        <begin position="732"/>
        <end position="743"/>
    </location>
</feature>
<evidence type="ECO:0000256" key="7">
    <source>
        <dbReference type="ARBA" id="ARBA00022840"/>
    </source>
</evidence>
<feature type="domain" description="Protein kinase" evidence="10">
    <location>
        <begin position="1"/>
        <end position="195"/>
    </location>
</feature>
<dbReference type="EC" id="2.7.13.3" evidence="2"/>
<comment type="catalytic activity">
    <reaction evidence="1">
        <text>ATP + protein L-histidine = ADP + protein N-phospho-L-histidine.</text>
        <dbReference type="EC" id="2.7.13.3"/>
    </reaction>
</comment>
<dbReference type="SMART" id="SM00388">
    <property type="entry name" value="HisKA"/>
    <property type="match status" value="1"/>
</dbReference>
<dbReference type="FunFam" id="3.30.565.10:FF:000010">
    <property type="entry name" value="Sensor histidine kinase RcsC"/>
    <property type="match status" value="1"/>
</dbReference>
<dbReference type="InterPro" id="IPR003018">
    <property type="entry name" value="GAF"/>
</dbReference>
<evidence type="ECO:0000256" key="2">
    <source>
        <dbReference type="ARBA" id="ARBA00012438"/>
    </source>
</evidence>
<name>A0A8H7S719_9FUNG</name>
<dbReference type="PROSITE" id="PS50011">
    <property type="entry name" value="PROTEIN_KINASE_DOM"/>
    <property type="match status" value="1"/>
</dbReference>
<evidence type="ECO:0000256" key="6">
    <source>
        <dbReference type="ARBA" id="ARBA00022777"/>
    </source>
</evidence>
<evidence type="ECO:0000256" key="5">
    <source>
        <dbReference type="ARBA" id="ARBA00022741"/>
    </source>
</evidence>
<evidence type="ECO:0000259" key="11">
    <source>
        <dbReference type="PROSITE" id="PS50109"/>
    </source>
</evidence>
<dbReference type="SUPFAM" id="SSF56112">
    <property type="entry name" value="Protein kinase-like (PK-like)"/>
    <property type="match status" value="1"/>
</dbReference>
<dbReference type="InterPro" id="IPR005467">
    <property type="entry name" value="His_kinase_dom"/>
</dbReference>
<dbReference type="Pfam" id="PF13191">
    <property type="entry name" value="AAA_16"/>
    <property type="match status" value="1"/>
</dbReference>
<evidence type="ECO:0000313" key="13">
    <source>
        <dbReference type="Proteomes" id="UP000646827"/>
    </source>
</evidence>
<dbReference type="Pfam" id="PF00069">
    <property type="entry name" value="Pkinase"/>
    <property type="match status" value="1"/>
</dbReference>
<feature type="compositionally biased region" description="Low complexity" evidence="9">
    <location>
        <begin position="1881"/>
        <end position="1894"/>
    </location>
</feature>
<dbReference type="InterPro" id="IPR036890">
    <property type="entry name" value="HATPase_C_sf"/>
</dbReference>
<dbReference type="SUPFAM" id="SSF52540">
    <property type="entry name" value="P-loop containing nucleoside triphosphate hydrolases"/>
    <property type="match status" value="1"/>
</dbReference>
<evidence type="ECO:0000256" key="1">
    <source>
        <dbReference type="ARBA" id="ARBA00000085"/>
    </source>
</evidence>
<keyword evidence="4" id="KW-0808">Transferase</keyword>
<dbReference type="InterPro" id="IPR041664">
    <property type="entry name" value="AAA_16"/>
</dbReference>
<feature type="compositionally biased region" description="Low complexity" evidence="9">
    <location>
        <begin position="744"/>
        <end position="765"/>
    </location>
</feature>
<comment type="caution">
    <text evidence="12">The sequence shown here is derived from an EMBL/GenBank/DDBJ whole genome shotgun (WGS) entry which is preliminary data.</text>
</comment>
<sequence>MSHDYDGYFNSTISCDLGTFLRFAIKCLSSLEYIHKHDVIHGEIRPEAFQWNGKDDSPVKLWNFGSGTKSLESCLTAENWRKTTTNMPSMELLQSWLMYMSPEQTGRTTYTPDHRSDLYSLGAMFFTLLTGRDPFDGGPLDIVNGILSKKLPLVHELKLEVPLVLSRIIEKMTNKAPDDRYTSAHGIKADLENCLRLLKTSQASNTESIPMFPLGQHDIVSVFTLPKTIYGRQDVLSELIFFIERCADLYKSSRLRNQSVAPPNSPYNTTATTTIQYHHHPHHRGSGTPPISSRETATDVTSEYSSETSSNPDPTTCTSSKSNTSPSYSSGGMDENDTSSINSKMTVNNLKGTSTTIVAVYGTGGIGKSTLFTEVLPTARQNGYVGVSKFDSRNKVPYSAVTAALSHILQQILSEEENEISSFYEHLKISLGAQYSNVGLITDFVPEFKTLLDLDPTIAKQNDDSSKNNKNLMNDSKNNTKKKNSISMHHTMDDIEARTRFHNLYVEIFRAITHWRMTTLFLDDLHQADDPSLELLESLILSRVRLLIFIAYRDQEVTEKLAELLKTKFANVHFIQIEALGMDPLIDFICDTLHRPRDVNRDDIIPFAEIIYKRTKGNAFYVAQLLRTLERKKLIFYDWESNQWRYDLREVEDATMLDDNDSFDSQQLDFMVARLRELPSIGRSILKWASFVGDTFSWDTVKNLMINNEDNNESDDDDYYSVNSERTVVDEATTNTSDSTEVVSLTSNTSENDTNDSDNNNISSTLQSPQIIISASPTTSSGDDRRGNRTQIRRKTSIKSTSSLSGNNDPISGLHAVLQEGYIMSIGGNEFKWSHDRISAAAAELVDPSNRSKIHMKIAEYMMEEERGVDIFLVADHLLKCEDLLMTMDDKTRYREILIESGNKGRTSGAHRMAFAYYMCAIRLGDLKSQWIDDKQYHTTLLLYTNAATLSWAVGQYDKTEELLEAIFKNSRTPSDRIHAYRIQARYYFGCQLHEKGRATLFRCMDELSDERACMDTSDEGLERIHNEIEELVETTGVEKILTLPACDDPSLIGTLGVMEELLTLSYWSEQKREMYYWACRILKLSLTRGIVGGTGNACNFAGLGYVMLYQKYTFAEKLGKIGIALADIHGSQQEKGRAYSLYPAFLLLWKHHHREAFQYFRTGMDYSLAAGDRIYVAFHQIHICNLMFYNGYNVADTLRDAEQSFEDIHSWSSSIDMNSFAMCVIRTCKALQGQTYIDTPYVFDGDDGFSDAHFLEESCKQSTSPALVLNWYESFKMVPLVLYDHIDTAIKMGYRCYSTIDGHPCHRHTRMMLWYFSMALIEKCREGTDRKEEYMEQIRKNQELQHEYAVHSPINYAMYWTSIEAELAGSGDSPDVLRAGRLYEDALNQAREGNWYFELSIIHERTGAFYYRVGLYNTAFGYIKKSIDMYMGHGSYGKARHTSTKYTKLLSDFSDDFAEPNDAYTQTDTPPFQDGTPMPPNDWNLASSTDHHELAQSLSPADVNEPYASESISPVTTEQTLQCLDIVDMASILKSSHVISSEVRFDNLLISMLKIIFENSGADCGAIIVKDDKFGVCAYGCQNQPIITYDPPKPLNEADHLVPSKIINHTIHTGERIFIHNIKKDSRFAVGDWFERVGEKSVICMPIIHKCSTVGCLLIEGPVGVFTQRHIMVLSLLCQQMGISTTNAFLFKSVQRATMANMRMIEMQKQALEEARRSKEAAVRATRLREIFLANMSHEIRTPFAGFYGMISLLSETDLDSEQRDLVKTAKESCEMLLRLIDDLLNFSKLQAGKVSLDLSEVIVEDIITDVVEMLIPMALQKQINITYNIASDVPPVVMADANRLRQIIINLLGNAIKFTHEGEITIRCSIKKENTKSTNNNSNGNDDNNNNDYDGDNDDNVSLLFEVIDSGIGISEEQRKALFVPFSQVDGSTTRKYGGTGLGLSICLQLVELMSGNIDVKSEAGKGSNFFFNIKTTRVSEQEQGSTNIKYHRRAEFIQNLLQEIKDTRVLVAGQHRSTVTMVQQLLPGIKVDGACTVKELLACQETDYSIIVVGLFLAHDPEFDTWANYLKQFLKRARCILVMHYPTGTIGKLLGSNNNNPQFIKAAAGLPLPDNNNNNQ</sequence>
<dbReference type="PROSITE" id="PS50109">
    <property type="entry name" value="HIS_KIN"/>
    <property type="match status" value="1"/>
</dbReference>
<keyword evidence="8" id="KW-0902">Two-component regulatory system</keyword>
<keyword evidence="3" id="KW-0597">Phosphoprotein</keyword>
<dbReference type="Gene3D" id="1.10.287.130">
    <property type="match status" value="1"/>
</dbReference>
<accession>A0A8H7S719</accession>
<proteinExistence type="predicted"/>
<dbReference type="PANTHER" id="PTHR43642">
    <property type="entry name" value="HYBRID SIGNAL TRANSDUCTION HISTIDINE KINASE G"/>
    <property type="match status" value="1"/>
</dbReference>
<dbReference type="InterPro" id="IPR053159">
    <property type="entry name" value="Hybrid_Histidine_Kinase"/>
</dbReference>
<dbReference type="SMART" id="SM00065">
    <property type="entry name" value="GAF"/>
    <property type="match status" value="1"/>
</dbReference>
<evidence type="ECO:0000313" key="12">
    <source>
        <dbReference type="EMBL" id="KAG2223954.1"/>
    </source>
</evidence>
<dbReference type="InterPro" id="IPR004358">
    <property type="entry name" value="Sig_transdc_His_kin-like_C"/>
</dbReference>
<dbReference type="GO" id="GO:0000155">
    <property type="term" value="F:phosphorelay sensor kinase activity"/>
    <property type="evidence" value="ECO:0007669"/>
    <property type="project" value="InterPro"/>
</dbReference>
<dbReference type="Pfam" id="PF00512">
    <property type="entry name" value="HisKA"/>
    <property type="match status" value="1"/>
</dbReference>
<evidence type="ECO:0000256" key="8">
    <source>
        <dbReference type="ARBA" id="ARBA00023012"/>
    </source>
</evidence>
<dbReference type="InterPro" id="IPR011009">
    <property type="entry name" value="Kinase-like_dom_sf"/>
</dbReference>
<feature type="compositionally biased region" description="Polar residues" evidence="9">
    <location>
        <begin position="798"/>
        <end position="810"/>
    </location>
</feature>
<feature type="non-terminal residue" evidence="12">
    <location>
        <position position="2123"/>
    </location>
</feature>
<dbReference type="Proteomes" id="UP000646827">
    <property type="component" value="Unassembled WGS sequence"/>
</dbReference>
<dbReference type="GO" id="GO:0005524">
    <property type="term" value="F:ATP binding"/>
    <property type="evidence" value="ECO:0007669"/>
    <property type="project" value="UniProtKB-KW"/>
</dbReference>
<dbReference type="Gene3D" id="1.10.510.10">
    <property type="entry name" value="Transferase(Phosphotransferase) domain 1"/>
    <property type="match status" value="1"/>
</dbReference>
<evidence type="ECO:0000256" key="4">
    <source>
        <dbReference type="ARBA" id="ARBA00022679"/>
    </source>
</evidence>
<dbReference type="InterPro" id="IPR027417">
    <property type="entry name" value="P-loop_NTPase"/>
</dbReference>
<dbReference type="FunFam" id="1.10.287.130:FF:000002">
    <property type="entry name" value="Two-component osmosensing histidine kinase"/>
    <property type="match status" value="1"/>
</dbReference>
<dbReference type="SMART" id="SM00387">
    <property type="entry name" value="HATPase_c"/>
    <property type="match status" value="1"/>
</dbReference>
<dbReference type="SUPFAM" id="SSF47384">
    <property type="entry name" value="Homodimeric domain of signal transducing histidine kinase"/>
    <property type="match status" value="1"/>
</dbReference>
<feature type="compositionally biased region" description="Polar residues" evidence="9">
    <location>
        <begin position="766"/>
        <end position="781"/>
    </location>
</feature>
<dbReference type="InterPro" id="IPR003594">
    <property type="entry name" value="HATPase_dom"/>
</dbReference>
<reference evidence="12 13" key="1">
    <citation type="submission" date="2020-12" db="EMBL/GenBank/DDBJ databases">
        <title>Metabolic potential, ecology and presence of endohyphal bacteria is reflected in genomic diversity of Mucoromycotina.</title>
        <authorList>
            <person name="Muszewska A."/>
            <person name="Okrasinska A."/>
            <person name="Steczkiewicz K."/>
            <person name="Drgas O."/>
            <person name="Orlowska M."/>
            <person name="Perlinska-Lenart U."/>
            <person name="Aleksandrzak-Piekarczyk T."/>
            <person name="Szatraj K."/>
            <person name="Zielenkiewicz U."/>
            <person name="Pilsyk S."/>
            <person name="Malc E."/>
            <person name="Mieczkowski P."/>
            <person name="Kruszewska J.S."/>
            <person name="Biernat P."/>
            <person name="Pawlowska J."/>
        </authorList>
    </citation>
    <scope>NUCLEOTIDE SEQUENCE [LARGE SCALE GENOMIC DNA]</scope>
    <source>
        <strain evidence="12 13">CBS 142.35</strain>
    </source>
</reference>
<evidence type="ECO:0000256" key="3">
    <source>
        <dbReference type="ARBA" id="ARBA00022553"/>
    </source>
</evidence>
<dbReference type="PANTHER" id="PTHR43642:SF1">
    <property type="entry name" value="HYBRID SIGNAL TRANSDUCTION HISTIDINE KINASE G"/>
    <property type="match status" value="1"/>
</dbReference>
<feature type="region of interest" description="Disordered" evidence="9">
    <location>
        <begin position="1461"/>
        <end position="1487"/>
    </location>
</feature>
<feature type="region of interest" description="Disordered" evidence="9">
    <location>
        <begin position="276"/>
        <end position="345"/>
    </location>
</feature>
<feature type="region of interest" description="Disordered" evidence="9">
    <location>
        <begin position="459"/>
        <end position="484"/>
    </location>
</feature>
<dbReference type="Gene3D" id="3.30.565.10">
    <property type="entry name" value="Histidine kinase-like ATPase, C-terminal domain"/>
    <property type="match status" value="1"/>
</dbReference>
<feature type="domain" description="Histidine kinase" evidence="11">
    <location>
        <begin position="1736"/>
        <end position="1980"/>
    </location>
</feature>
<dbReference type="EMBL" id="JAEPRB010000051">
    <property type="protein sequence ID" value="KAG2223954.1"/>
    <property type="molecule type" value="Genomic_DNA"/>
</dbReference>
<dbReference type="SUPFAM" id="SSF55874">
    <property type="entry name" value="ATPase domain of HSP90 chaperone/DNA topoisomerase II/histidine kinase"/>
    <property type="match status" value="1"/>
</dbReference>
<dbReference type="OrthoDB" id="60033at2759"/>
<protein>
    <recommendedName>
        <fullName evidence="2">histidine kinase</fullName>
        <ecNumber evidence="2">2.7.13.3</ecNumber>
    </recommendedName>
</protein>